<dbReference type="VEuPathDB" id="FungiDB:jhhlp_001818"/>
<sequence>MSGRRGEAAYMEEVDDDDHIKEGTRVAASVAASPIKERANSKKTRRSGSISPAGYGHTDSDETILSPRRNRDPRSKMSQKDRERLEREREREREKAHQRNPSKKNVAIRPAPKTSKTSPVVHTYPKKTPESEYYGVQGSSAGQRFRSHTATNYGGGVPITGGSGARSMSYHGPKSHPPPANAGFYAAQQFSTSPFAPSLPGYPPSQQVYGSSYGSSYGGHPAGIAASHSPLPPPSPVDNYMEAHHHEHLKQRFQQSRPASAIGIRQTRRPSYYDDHEDEESLPRIGRKPSVKAGGKDRDSQDRAAMPPPPRPKSTRPIVLRPPPPQTHKTRGYDDESFAGESLMYRDMGRDIPPRDIPRDIPRDMARRSSDFSTSQPRTRRMSMIPGDSSLQLQGPREVRSRPNSIYGGVDVDDLDYEYGYSDKVHEQLMKAGAYQDSVAGGLTQALTKDALQKVTKRSQGGSSRSTRSSSSHDESEWRHSATTRTTRSIVGDEDVTIKVKGHAVVEVSGTKIECQDGSAISISSRPSQPQGRLIDSDKGSTVYDDRKSRVERLPHRSRAISQSGYARNHPVYEAYNSDYDRIW</sequence>
<evidence type="ECO:0000313" key="3">
    <source>
        <dbReference type="Proteomes" id="UP000233524"/>
    </source>
</evidence>
<organism evidence="2 3">
    <name type="scientific">Lomentospora prolificans</name>
    <dbReference type="NCBI Taxonomy" id="41688"/>
    <lineage>
        <taxon>Eukaryota</taxon>
        <taxon>Fungi</taxon>
        <taxon>Dikarya</taxon>
        <taxon>Ascomycota</taxon>
        <taxon>Pezizomycotina</taxon>
        <taxon>Sordariomycetes</taxon>
        <taxon>Hypocreomycetidae</taxon>
        <taxon>Microascales</taxon>
        <taxon>Microascaceae</taxon>
        <taxon>Lomentospora</taxon>
    </lineage>
</organism>
<feature type="region of interest" description="Disordered" evidence="1">
    <location>
        <begin position="164"/>
        <end position="409"/>
    </location>
</feature>
<protein>
    <submittedName>
        <fullName evidence="2">Uncharacterized protein</fullName>
    </submittedName>
</protein>
<feature type="compositionally biased region" description="Basic and acidic residues" evidence="1">
    <location>
        <begin position="69"/>
        <end position="97"/>
    </location>
</feature>
<feature type="region of interest" description="Disordered" evidence="1">
    <location>
        <begin position="1"/>
        <end position="140"/>
    </location>
</feature>
<feature type="compositionally biased region" description="Basic and acidic residues" evidence="1">
    <location>
        <begin position="535"/>
        <end position="550"/>
    </location>
</feature>
<feature type="compositionally biased region" description="Low complexity" evidence="1">
    <location>
        <begin position="458"/>
        <end position="470"/>
    </location>
</feature>
<gene>
    <name evidence="2" type="ORF">jhhlp_001818</name>
</gene>
<feature type="compositionally biased region" description="Basic and acidic residues" evidence="1">
    <location>
        <begin position="347"/>
        <end position="370"/>
    </location>
</feature>
<comment type="caution">
    <text evidence="2">The sequence shown here is derived from an EMBL/GenBank/DDBJ whole genome shotgun (WGS) entry which is preliminary data.</text>
</comment>
<feature type="compositionally biased region" description="Basic and acidic residues" evidence="1">
    <location>
        <begin position="471"/>
        <end position="480"/>
    </location>
</feature>
<accession>A0A2N3NGY3</accession>
<reference evidence="2 3" key="1">
    <citation type="journal article" date="2017" name="G3 (Bethesda)">
        <title>First Draft Genome Sequence of the Pathogenic Fungus Lomentospora prolificans (Formerly Scedosporium prolificans).</title>
        <authorList>
            <person name="Luo R."/>
            <person name="Zimin A."/>
            <person name="Workman R."/>
            <person name="Fan Y."/>
            <person name="Pertea G."/>
            <person name="Grossman N."/>
            <person name="Wear M.P."/>
            <person name="Jia B."/>
            <person name="Miller H."/>
            <person name="Casadevall A."/>
            <person name="Timp W."/>
            <person name="Zhang S.X."/>
            <person name="Salzberg S.L."/>
        </authorList>
    </citation>
    <scope>NUCLEOTIDE SEQUENCE [LARGE SCALE GENOMIC DNA]</scope>
    <source>
        <strain evidence="2 3">JHH-5317</strain>
    </source>
</reference>
<dbReference type="OrthoDB" id="4898142at2759"/>
<dbReference type="STRING" id="41688.A0A2N3NGY3"/>
<dbReference type="Proteomes" id="UP000233524">
    <property type="component" value="Unassembled WGS sequence"/>
</dbReference>
<evidence type="ECO:0000256" key="1">
    <source>
        <dbReference type="SAM" id="MobiDB-lite"/>
    </source>
</evidence>
<dbReference type="InParanoid" id="A0A2N3NGY3"/>
<keyword evidence="3" id="KW-1185">Reference proteome</keyword>
<name>A0A2N3NGY3_9PEZI</name>
<feature type="compositionally biased region" description="Polar residues" evidence="1">
    <location>
        <begin position="519"/>
        <end position="531"/>
    </location>
</feature>
<proteinExistence type="predicted"/>
<evidence type="ECO:0000313" key="2">
    <source>
        <dbReference type="EMBL" id="PKS11667.1"/>
    </source>
</evidence>
<feature type="region of interest" description="Disordered" evidence="1">
    <location>
        <begin position="519"/>
        <end position="550"/>
    </location>
</feature>
<dbReference type="AlphaFoldDB" id="A0A2N3NGY3"/>
<dbReference type="EMBL" id="NLAX01000006">
    <property type="protein sequence ID" value="PKS11667.1"/>
    <property type="molecule type" value="Genomic_DNA"/>
</dbReference>
<feature type="region of interest" description="Disordered" evidence="1">
    <location>
        <begin position="451"/>
        <end position="490"/>
    </location>
</feature>